<sequence length="209" mass="23761">MDLPVTDQGLARRTSASYRFTTVNICLLAGKHAMLPDSTEHAKLYFIIDKQIGVNMPAPMHMHMYQCTCTLKNKQGWGCGDNSEVSISRMSKCQGCSLSVPYGFIDCRPWFTTVNICLLPGKHASGVWWQLRSQYEQNTKVPRLQSVSSPWVYRLQTMVYHGEPLPTARLPDSTEHAKLYFIIKTQTEVEVGSQPTTQHEYNTKRAPQF</sequence>
<dbReference type="AlphaFoldDB" id="A0A9Q1KFU4"/>
<protein>
    <submittedName>
        <fullName evidence="1">Uncharacterized protein</fullName>
    </submittedName>
</protein>
<dbReference type="Proteomes" id="UP001153076">
    <property type="component" value="Unassembled WGS sequence"/>
</dbReference>
<dbReference type="EMBL" id="JAKOGI010000134">
    <property type="protein sequence ID" value="KAJ8442775.1"/>
    <property type="molecule type" value="Genomic_DNA"/>
</dbReference>
<name>A0A9Q1KFU4_9CARY</name>
<gene>
    <name evidence="1" type="ORF">Cgig2_011045</name>
</gene>
<proteinExistence type="predicted"/>
<organism evidence="1 2">
    <name type="scientific">Carnegiea gigantea</name>
    <dbReference type="NCBI Taxonomy" id="171969"/>
    <lineage>
        <taxon>Eukaryota</taxon>
        <taxon>Viridiplantae</taxon>
        <taxon>Streptophyta</taxon>
        <taxon>Embryophyta</taxon>
        <taxon>Tracheophyta</taxon>
        <taxon>Spermatophyta</taxon>
        <taxon>Magnoliopsida</taxon>
        <taxon>eudicotyledons</taxon>
        <taxon>Gunneridae</taxon>
        <taxon>Pentapetalae</taxon>
        <taxon>Caryophyllales</taxon>
        <taxon>Cactineae</taxon>
        <taxon>Cactaceae</taxon>
        <taxon>Cactoideae</taxon>
        <taxon>Echinocereeae</taxon>
        <taxon>Carnegiea</taxon>
    </lineage>
</organism>
<keyword evidence="2" id="KW-1185">Reference proteome</keyword>
<reference evidence="1" key="1">
    <citation type="submission" date="2022-04" db="EMBL/GenBank/DDBJ databases">
        <title>Carnegiea gigantea Genome sequencing and assembly v2.</title>
        <authorList>
            <person name="Copetti D."/>
            <person name="Sanderson M.J."/>
            <person name="Burquez A."/>
            <person name="Wojciechowski M.F."/>
        </authorList>
    </citation>
    <scope>NUCLEOTIDE SEQUENCE</scope>
    <source>
        <strain evidence="1">SGP5-SGP5p</strain>
        <tissue evidence="1">Aerial part</tissue>
    </source>
</reference>
<evidence type="ECO:0000313" key="1">
    <source>
        <dbReference type="EMBL" id="KAJ8442775.1"/>
    </source>
</evidence>
<comment type="caution">
    <text evidence="1">The sequence shown here is derived from an EMBL/GenBank/DDBJ whole genome shotgun (WGS) entry which is preliminary data.</text>
</comment>
<accession>A0A9Q1KFU4</accession>
<evidence type="ECO:0000313" key="2">
    <source>
        <dbReference type="Proteomes" id="UP001153076"/>
    </source>
</evidence>